<dbReference type="Proteomes" id="UP001220961">
    <property type="component" value="Chromosome 2"/>
</dbReference>
<evidence type="ECO:0000259" key="3">
    <source>
        <dbReference type="Pfam" id="PF25767"/>
    </source>
</evidence>
<dbReference type="InterPro" id="IPR033162">
    <property type="entry name" value="TBCD"/>
</dbReference>
<dbReference type="SUPFAM" id="SSF48371">
    <property type="entry name" value="ARM repeat"/>
    <property type="match status" value="1"/>
</dbReference>
<dbReference type="Pfam" id="PF23579">
    <property type="entry name" value="ARM_TBCD"/>
    <property type="match status" value="1"/>
</dbReference>
<evidence type="ECO:0000256" key="1">
    <source>
        <dbReference type="ARBA" id="ARBA00023186"/>
    </source>
</evidence>
<feature type="domain" description="Tubulin-folding cofactor D C-terminal" evidence="2">
    <location>
        <begin position="806"/>
        <end position="977"/>
    </location>
</feature>
<evidence type="ECO:0000313" key="5">
    <source>
        <dbReference type="Proteomes" id="UP001220961"/>
    </source>
</evidence>
<dbReference type="InterPro" id="IPR058033">
    <property type="entry name" value="ARM_TBCD_2nd"/>
</dbReference>
<evidence type="ECO:0000259" key="2">
    <source>
        <dbReference type="Pfam" id="PF12612"/>
    </source>
</evidence>
<gene>
    <name evidence="4" type="ORF">MCAP1_001275</name>
</gene>
<dbReference type="PANTHER" id="PTHR12658:SF0">
    <property type="entry name" value="TUBULIN-SPECIFIC CHAPERONE D"/>
    <property type="match status" value="1"/>
</dbReference>
<name>A0AAF0IZI2_9BASI</name>
<dbReference type="Gene3D" id="1.25.10.10">
    <property type="entry name" value="Leucine-rich Repeat Variant"/>
    <property type="match status" value="2"/>
</dbReference>
<dbReference type="EMBL" id="CP119909">
    <property type="protein sequence ID" value="WFD19060.1"/>
    <property type="molecule type" value="Genomic_DNA"/>
</dbReference>
<dbReference type="GO" id="GO:0000226">
    <property type="term" value="P:microtubule cytoskeleton organization"/>
    <property type="evidence" value="ECO:0007669"/>
    <property type="project" value="TreeGrafter"/>
</dbReference>
<dbReference type="InterPro" id="IPR011989">
    <property type="entry name" value="ARM-like"/>
</dbReference>
<dbReference type="GO" id="GO:0007023">
    <property type="term" value="P:post-chaperonin tubulin folding pathway"/>
    <property type="evidence" value="ECO:0007669"/>
    <property type="project" value="InterPro"/>
</dbReference>
<proteinExistence type="predicted"/>
<dbReference type="InterPro" id="IPR016024">
    <property type="entry name" value="ARM-type_fold"/>
</dbReference>
<dbReference type="GO" id="GO:0048487">
    <property type="term" value="F:beta-tubulin binding"/>
    <property type="evidence" value="ECO:0007669"/>
    <property type="project" value="InterPro"/>
</dbReference>
<feature type="domain" description="Tubulin-folding cofactor D ARM repeats" evidence="3">
    <location>
        <begin position="292"/>
        <end position="354"/>
    </location>
</feature>
<dbReference type="PANTHER" id="PTHR12658">
    <property type="entry name" value="BETA-TUBULIN COFACTOR D"/>
    <property type="match status" value="1"/>
</dbReference>
<evidence type="ECO:0008006" key="6">
    <source>
        <dbReference type="Google" id="ProtNLM"/>
    </source>
</evidence>
<sequence>MASKDPASHEGEELVRFERADAYKKKQAHFLHLLADDDGDTAPLLRELVSEIDVYQEQAYLLDPYLESLVVPPAYALRDFVLAFTDDTDTLRRMGLAARLLYTYTKVRGAKLVARLLPQEARDLPRVLSLVESLVEAPAPWELVYVLLLWLGLLALLPFALDTGEAPLARRMDRVARIYLARPGKERDAASALLGHLYRRRESSAAALTAFLQWAQSHMHTTRSPFLATGLLQTLCAIVKNCDAALVAVHYDDLSALLALYEPWAPRSMLVEHYRIKLTGRITLALLEHAPTVDERIDDHVGALLGALSRPDSRVRYSGAKALARIEARLPTDLRQQLLDALFSLLAAHIPAASVPPAALAVEPAPFAMDVCAALRAADLHAVSEHTWHGVHLTLAEHVRRGHIPPAQYPRLLYWVLTGLALDLRRATGSTGSSVRDAACYVLWALARARDPAILAPYAVPVAQHLVLTATTDRDVCIRRAASAAFQEWVGRTASVPHGIDVLRRTDFAAVGSLRHALGTCAPALAQHAVYRAPLVKHILTVSLVHWDPAVRAYAAQGLAGTVAHDVALRSDTVRTLAARTASMDTTVVHGALLGLVALAPEMSEQRTCLDAAWRLSPRLWAAPGSAAVLTSVCRLVQACAPTLDASDAAQAEALLGAASARPEADVQAAAADVWLAMPEHSATAQAYMRRALAWDMTPEEKGTAVRVLGSQRGWDAERLDLLCALLDPASSRYATVVELRCAAATALAHLDGAPDRRLRVLVQGLRDVSTDERGDVGSWVRLACVQGCAHILCGTSVDPALLAEVFVAMVGMLMERIDAVRAQACEALRDVVHTCAVPCRDALVPLLTEPGAWRDAHAAFAAFVPCLALDVYRASLLTTLVRTTGGRSETSRRDAGAALIAWALDARLDAVRDVFAQLAALFVAHARDNRVAVPVLQTVVLLMDGDVHRERDIEAELERLVPRASAHVAQVKSVPRALATMQICVRSLALRTLQAPALACIEACLAHRYPAVRVQTSEQLYMALDDYIGKEGHAAVASRLLETAWSTDAGDIFVSAAAVVQGIRTLL</sequence>
<dbReference type="GO" id="GO:0005096">
    <property type="term" value="F:GTPase activator activity"/>
    <property type="evidence" value="ECO:0007669"/>
    <property type="project" value="InterPro"/>
</dbReference>
<organism evidence="4 5">
    <name type="scientific">Malassezia caprae</name>
    <dbReference type="NCBI Taxonomy" id="1381934"/>
    <lineage>
        <taxon>Eukaryota</taxon>
        <taxon>Fungi</taxon>
        <taxon>Dikarya</taxon>
        <taxon>Basidiomycota</taxon>
        <taxon>Ustilaginomycotina</taxon>
        <taxon>Malasseziomycetes</taxon>
        <taxon>Malasseziales</taxon>
        <taxon>Malasseziaceae</taxon>
        <taxon>Malassezia</taxon>
    </lineage>
</organism>
<dbReference type="AlphaFoldDB" id="A0AAF0IZI2"/>
<keyword evidence="5" id="KW-1185">Reference proteome</keyword>
<keyword evidence="1" id="KW-0143">Chaperone</keyword>
<reference evidence="4" key="1">
    <citation type="submission" date="2023-03" db="EMBL/GenBank/DDBJ databases">
        <title>Mating type loci evolution in Malassezia.</title>
        <authorList>
            <person name="Coelho M.A."/>
        </authorList>
    </citation>
    <scope>NUCLEOTIDE SEQUENCE</scope>
    <source>
        <strain evidence="4">CBS 10434</strain>
    </source>
</reference>
<evidence type="ECO:0000313" key="4">
    <source>
        <dbReference type="EMBL" id="WFD19060.1"/>
    </source>
</evidence>
<accession>A0AAF0IZI2</accession>
<feature type="domain" description="Tubulin-folding cofactor D ARM repeats" evidence="3">
    <location>
        <begin position="367"/>
        <end position="500"/>
    </location>
</feature>
<dbReference type="Pfam" id="PF25767">
    <property type="entry name" value="ARM_TBCD_2nd"/>
    <property type="match status" value="2"/>
</dbReference>
<protein>
    <recommendedName>
        <fullName evidence="6">Tubulin-specific chaperone D</fullName>
    </recommendedName>
</protein>
<dbReference type="GO" id="GO:0007021">
    <property type="term" value="P:tubulin complex assembly"/>
    <property type="evidence" value="ECO:0007669"/>
    <property type="project" value="InterPro"/>
</dbReference>
<dbReference type="Pfam" id="PF12612">
    <property type="entry name" value="TFCD_C"/>
    <property type="match status" value="1"/>
</dbReference>
<dbReference type="InterPro" id="IPR022577">
    <property type="entry name" value="TBCD_C"/>
</dbReference>